<feature type="compositionally biased region" description="Low complexity" evidence="1">
    <location>
        <begin position="98"/>
        <end position="117"/>
    </location>
</feature>
<feature type="compositionally biased region" description="Polar residues" evidence="1">
    <location>
        <begin position="1"/>
        <end position="13"/>
    </location>
</feature>
<feature type="compositionally biased region" description="Polar residues" evidence="1">
    <location>
        <begin position="513"/>
        <end position="523"/>
    </location>
</feature>
<feature type="compositionally biased region" description="Basic and acidic residues" evidence="1">
    <location>
        <begin position="268"/>
        <end position="286"/>
    </location>
</feature>
<feature type="compositionally biased region" description="Low complexity" evidence="1">
    <location>
        <begin position="558"/>
        <end position="568"/>
    </location>
</feature>
<gene>
    <name evidence="2" type="ORF">EKO27_g3992</name>
</gene>
<feature type="compositionally biased region" description="Polar residues" evidence="1">
    <location>
        <begin position="118"/>
        <end position="128"/>
    </location>
</feature>
<proteinExistence type="predicted"/>
<name>A0A439D9N6_9PEZI</name>
<evidence type="ECO:0000313" key="2">
    <source>
        <dbReference type="EMBL" id="RWA11105.1"/>
    </source>
</evidence>
<feature type="region of interest" description="Disordered" evidence="1">
    <location>
        <begin position="419"/>
        <end position="585"/>
    </location>
</feature>
<organism evidence="2 3">
    <name type="scientific">Xylaria grammica</name>
    <dbReference type="NCBI Taxonomy" id="363999"/>
    <lineage>
        <taxon>Eukaryota</taxon>
        <taxon>Fungi</taxon>
        <taxon>Dikarya</taxon>
        <taxon>Ascomycota</taxon>
        <taxon>Pezizomycotina</taxon>
        <taxon>Sordariomycetes</taxon>
        <taxon>Xylariomycetidae</taxon>
        <taxon>Xylariales</taxon>
        <taxon>Xylariaceae</taxon>
        <taxon>Xylaria</taxon>
    </lineage>
</organism>
<feature type="compositionally biased region" description="Basic and acidic residues" evidence="1">
    <location>
        <begin position="318"/>
        <end position="329"/>
    </location>
</feature>
<evidence type="ECO:0000313" key="3">
    <source>
        <dbReference type="Proteomes" id="UP000286045"/>
    </source>
</evidence>
<evidence type="ECO:0000256" key="1">
    <source>
        <dbReference type="SAM" id="MobiDB-lite"/>
    </source>
</evidence>
<sequence>MANTVASFKTNLSHEAIPESPAQDTPASFSPKRELKTPPSEPNANPDKITDQEEPQTKMLSGDPTETSAARLGGTVFNEGISDALNGTPSVNTKAKSHAATKPTSKATAPVPTAKTTNRTSKSPSTAKALSGKESTKPPSSSTNPKKAATTKVAATKPAPISLSPSDTGFTKPKPKSPTRPVKLPSSLTTHTAASAQKLGSGNVVPAPRQSLSRASGNAQYLSANQATHRPPSRNSVSTMSTTTTKTLKHKPSNIGRPRPSLGPPPKQETKHQAATKKESHVDEGFLARMMRPTQSSSKKTSEKAPATPPRKQNAPVKKPDVKDGEKNATKVAAKIQASSTQAKATKDNAKLAAVKGQPTAKEVAPVVAETETAETTIDEAKLSTDTAERPVEDKKIETEPTADDIAVVVAQEERAEDIIETANTSTETAVTADIPFEEKPEITEVQNISEPATNAKVDTSEPATPVPAVSEDPLKVEDIEDTVQEAPEPSHQLHSTDSTADAAQLEGPLETKGSTAASTGETNVDIEGAADEPLQPEETVAAAEDTASEGAKTEGSTTTDTLDGTTDVIEEATTKDAMATETAP</sequence>
<feature type="compositionally biased region" description="Polar residues" evidence="1">
    <location>
        <begin position="186"/>
        <end position="200"/>
    </location>
</feature>
<feature type="region of interest" description="Disordered" evidence="1">
    <location>
        <begin position="1"/>
        <end position="405"/>
    </location>
</feature>
<feature type="compositionally biased region" description="Low complexity" evidence="1">
    <location>
        <begin position="360"/>
        <end position="376"/>
    </location>
</feature>
<feature type="compositionally biased region" description="Low complexity" evidence="1">
    <location>
        <begin position="137"/>
        <end position="160"/>
    </location>
</feature>
<reference evidence="2 3" key="1">
    <citation type="submission" date="2018-12" db="EMBL/GenBank/DDBJ databases">
        <title>Draft genome sequence of Xylaria grammica IHI A82.</title>
        <authorList>
            <person name="Buettner E."/>
            <person name="Kellner H."/>
        </authorList>
    </citation>
    <scope>NUCLEOTIDE SEQUENCE [LARGE SCALE GENOMIC DNA]</scope>
    <source>
        <strain evidence="2 3">IHI A82</strain>
    </source>
</reference>
<dbReference type="EMBL" id="RYZI01000090">
    <property type="protein sequence ID" value="RWA11105.1"/>
    <property type="molecule type" value="Genomic_DNA"/>
</dbReference>
<keyword evidence="3" id="KW-1185">Reference proteome</keyword>
<feature type="compositionally biased region" description="Basic and acidic residues" evidence="1">
    <location>
        <begin position="379"/>
        <end position="399"/>
    </location>
</feature>
<comment type="caution">
    <text evidence="2">The sequence shown here is derived from an EMBL/GenBank/DDBJ whole genome shotgun (WGS) entry which is preliminary data.</text>
</comment>
<dbReference type="Proteomes" id="UP000286045">
    <property type="component" value="Unassembled WGS sequence"/>
</dbReference>
<dbReference type="AlphaFoldDB" id="A0A439D9N6"/>
<protein>
    <submittedName>
        <fullName evidence="2">Uncharacterized protein</fullName>
    </submittedName>
</protein>
<accession>A0A439D9N6</accession>
<feature type="compositionally biased region" description="Polar residues" evidence="1">
    <location>
        <begin position="493"/>
        <end position="502"/>
    </location>
</feature>
<feature type="compositionally biased region" description="Polar residues" evidence="1">
    <location>
        <begin position="210"/>
        <end position="228"/>
    </location>
</feature>
<feature type="compositionally biased region" description="Low complexity" evidence="1">
    <location>
        <begin position="233"/>
        <end position="246"/>
    </location>
</feature>